<organism evidence="3 4">
    <name type="scientific">Gnathostoma spinigerum</name>
    <dbReference type="NCBI Taxonomy" id="75299"/>
    <lineage>
        <taxon>Eukaryota</taxon>
        <taxon>Metazoa</taxon>
        <taxon>Ecdysozoa</taxon>
        <taxon>Nematoda</taxon>
        <taxon>Chromadorea</taxon>
        <taxon>Rhabditida</taxon>
        <taxon>Spirurina</taxon>
        <taxon>Gnathostomatomorpha</taxon>
        <taxon>Gnathostomatoidea</taxon>
        <taxon>Gnathostomatidae</taxon>
        <taxon>Gnathostoma</taxon>
    </lineage>
</organism>
<evidence type="ECO:0000313" key="4">
    <source>
        <dbReference type="Proteomes" id="UP001608902"/>
    </source>
</evidence>
<proteinExistence type="predicted"/>
<feature type="domain" description="PDZ" evidence="2">
    <location>
        <begin position="113"/>
        <end position="188"/>
    </location>
</feature>
<dbReference type="Pfam" id="PF00595">
    <property type="entry name" value="PDZ"/>
    <property type="match status" value="1"/>
</dbReference>
<evidence type="ECO:0000256" key="1">
    <source>
        <dbReference type="ARBA" id="ARBA00022737"/>
    </source>
</evidence>
<dbReference type="AlphaFoldDB" id="A0ABD6E5L3"/>
<gene>
    <name evidence="3" type="ORF">AB6A40_002032</name>
</gene>
<dbReference type="SMART" id="SM00228">
    <property type="entry name" value="PDZ"/>
    <property type="match status" value="2"/>
</dbReference>
<dbReference type="InterPro" id="IPR041489">
    <property type="entry name" value="PDZ_6"/>
</dbReference>
<dbReference type="Pfam" id="PF17820">
    <property type="entry name" value="PDZ_6"/>
    <property type="match status" value="1"/>
</dbReference>
<dbReference type="SUPFAM" id="SSF50156">
    <property type="entry name" value="PDZ domain-like"/>
    <property type="match status" value="2"/>
</dbReference>
<accession>A0ABD6E5L3</accession>
<dbReference type="Proteomes" id="UP001608902">
    <property type="component" value="Unassembled WGS sequence"/>
</dbReference>
<dbReference type="PANTHER" id="PTHR12345:SF3">
    <property type="entry name" value="PDZ DOMAIN-CONTAINING PROTEIN"/>
    <property type="match status" value="1"/>
</dbReference>
<dbReference type="PROSITE" id="PS50106">
    <property type="entry name" value="PDZ"/>
    <property type="match status" value="2"/>
</dbReference>
<dbReference type="InterPro" id="IPR051230">
    <property type="entry name" value="APP-Binding"/>
</dbReference>
<dbReference type="InterPro" id="IPR036034">
    <property type="entry name" value="PDZ_sf"/>
</dbReference>
<evidence type="ECO:0000313" key="3">
    <source>
        <dbReference type="EMBL" id="MFH4975323.1"/>
    </source>
</evidence>
<feature type="domain" description="PDZ" evidence="2">
    <location>
        <begin position="28"/>
        <end position="107"/>
    </location>
</feature>
<sequence>MGSTAMVAPISSRSPGIYRANVSQGIRQVVLSRNRNGKYGLRLRSINKGIFVQFVADGSPAAAAGVRFGDQILRINDVEVVGMSHDKAMNLMTKSKDPDNLMITLRDRPFERAIVLHKDANGQLGFSHRDNLITGIMKESSASRNGLIINQRILEVDGRNVIGYNTKEVKACIDENPDSVTLTIMSAEMYDEMLRKMDWSLVKKQDHSIPDV</sequence>
<protein>
    <recommendedName>
        <fullName evidence="2">PDZ domain-containing protein</fullName>
    </recommendedName>
</protein>
<name>A0ABD6E5L3_9BILA</name>
<dbReference type="Gene3D" id="2.30.42.10">
    <property type="match status" value="2"/>
</dbReference>
<evidence type="ECO:0000259" key="2">
    <source>
        <dbReference type="PROSITE" id="PS50106"/>
    </source>
</evidence>
<reference evidence="3 4" key="1">
    <citation type="submission" date="2024-08" db="EMBL/GenBank/DDBJ databases">
        <title>Gnathostoma spinigerum genome.</title>
        <authorList>
            <person name="Gonzalez-Bertolin B."/>
            <person name="Monzon S."/>
            <person name="Zaballos A."/>
            <person name="Jimenez P."/>
            <person name="Dekumyoy P."/>
            <person name="Varona S."/>
            <person name="Cuesta I."/>
            <person name="Sumanam S."/>
            <person name="Adisakwattana P."/>
            <person name="Gasser R.B."/>
            <person name="Hernandez-Gonzalez A."/>
            <person name="Young N.D."/>
            <person name="Perteguer M.J."/>
        </authorList>
    </citation>
    <scope>NUCLEOTIDE SEQUENCE [LARGE SCALE GENOMIC DNA]</scope>
    <source>
        <strain evidence="3">AL3</strain>
        <tissue evidence="3">Liver</tissue>
    </source>
</reference>
<keyword evidence="4" id="KW-1185">Reference proteome</keyword>
<comment type="caution">
    <text evidence="3">The sequence shown here is derived from an EMBL/GenBank/DDBJ whole genome shotgun (WGS) entry which is preliminary data.</text>
</comment>
<dbReference type="EMBL" id="JBGFUD010000842">
    <property type="protein sequence ID" value="MFH4975323.1"/>
    <property type="molecule type" value="Genomic_DNA"/>
</dbReference>
<keyword evidence="1" id="KW-0677">Repeat</keyword>
<dbReference type="PANTHER" id="PTHR12345">
    <property type="entry name" value="SYNTENIN RELATED"/>
    <property type="match status" value="1"/>
</dbReference>
<dbReference type="InterPro" id="IPR001478">
    <property type="entry name" value="PDZ"/>
</dbReference>